<accession>A0AAD9KFP2</accession>
<feature type="transmembrane region" description="Helical" evidence="1">
    <location>
        <begin position="22"/>
        <end position="41"/>
    </location>
</feature>
<feature type="transmembrane region" description="Helical" evidence="1">
    <location>
        <begin position="142"/>
        <end position="167"/>
    </location>
</feature>
<name>A0AAD9KFP2_9ANNE</name>
<gene>
    <name evidence="2" type="ORF">LSH36_3g16006</name>
</gene>
<keyword evidence="1" id="KW-0812">Transmembrane</keyword>
<dbReference type="EMBL" id="JAODUP010000003">
    <property type="protein sequence ID" value="KAK2170346.1"/>
    <property type="molecule type" value="Genomic_DNA"/>
</dbReference>
<dbReference type="AlphaFoldDB" id="A0AAD9KFP2"/>
<evidence type="ECO:0000256" key="1">
    <source>
        <dbReference type="SAM" id="Phobius"/>
    </source>
</evidence>
<proteinExistence type="predicted"/>
<protein>
    <submittedName>
        <fullName evidence="2">Uncharacterized protein</fullName>
    </submittedName>
</protein>
<feature type="transmembrane region" description="Helical" evidence="1">
    <location>
        <begin position="77"/>
        <end position="98"/>
    </location>
</feature>
<keyword evidence="1" id="KW-0472">Membrane</keyword>
<comment type="caution">
    <text evidence="2">The sequence shown here is derived from an EMBL/GenBank/DDBJ whole genome shotgun (WGS) entry which is preliminary data.</text>
</comment>
<evidence type="ECO:0000313" key="3">
    <source>
        <dbReference type="Proteomes" id="UP001208570"/>
    </source>
</evidence>
<organism evidence="2 3">
    <name type="scientific">Paralvinella palmiformis</name>
    <dbReference type="NCBI Taxonomy" id="53620"/>
    <lineage>
        <taxon>Eukaryota</taxon>
        <taxon>Metazoa</taxon>
        <taxon>Spiralia</taxon>
        <taxon>Lophotrochozoa</taxon>
        <taxon>Annelida</taxon>
        <taxon>Polychaeta</taxon>
        <taxon>Sedentaria</taxon>
        <taxon>Canalipalpata</taxon>
        <taxon>Terebellida</taxon>
        <taxon>Terebelliformia</taxon>
        <taxon>Alvinellidae</taxon>
        <taxon>Paralvinella</taxon>
    </lineage>
</organism>
<sequence>MDNMAADDRMEVMRSDRSMSDYLVFFSITAATLISLCVIKYSQYSFLRRRRDNEIVSISEMTISTTLSHLPWYYSDLCCELIIFLTMASTGFYSLHFTTLLLKPFTGKEAFHSCEIFLCVALGCLSYRLIRLLLGSDMKPRFKLLQAYVVVAMVGVFSFVLVLFAVIHVCHLSTVIASIRQIYGTLMESENSHLLQRQNDRQHYGMQPATSALIKGTNKVEIV</sequence>
<feature type="transmembrane region" description="Helical" evidence="1">
    <location>
        <begin position="110"/>
        <end position="130"/>
    </location>
</feature>
<evidence type="ECO:0000313" key="2">
    <source>
        <dbReference type="EMBL" id="KAK2170346.1"/>
    </source>
</evidence>
<keyword evidence="3" id="KW-1185">Reference proteome</keyword>
<reference evidence="2" key="1">
    <citation type="journal article" date="2023" name="Mol. Biol. Evol.">
        <title>Third-Generation Sequencing Reveals the Adaptive Role of the Epigenome in Three Deep-Sea Polychaetes.</title>
        <authorList>
            <person name="Perez M."/>
            <person name="Aroh O."/>
            <person name="Sun Y."/>
            <person name="Lan Y."/>
            <person name="Juniper S.K."/>
            <person name="Young C.R."/>
            <person name="Angers B."/>
            <person name="Qian P.Y."/>
        </authorList>
    </citation>
    <scope>NUCLEOTIDE SEQUENCE</scope>
    <source>
        <strain evidence="2">P08H-3</strain>
    </source>
</reference>
<dbReference type="Proteomes" id="UP001208570">
    <property type="component" value="Unassembled WGS sequence"/>
</dbReference>
<keyword evidence="1" id="KW-1133">Transmembrane helix</keyword>